<feature type="region of interest" description="Disordered" evidence="2">
    <location>
        <begin position="296"/>
        <end position="326"/>
    </location>
</feature>
<dbReference type="EMBL" id="KB008169">
    <property type="protein sequence ID" value="ELR10982.1"/>
    <property type="molecule type" value="Genomic_DNA"/>
</dbReference>
<reference evidence="3 4" key="1">
    <citation type="journal article" date="2013" name="Genome Biol.">
        <title>Genome of Acanthamoeba castellanii highlights extensive lateral gene transfer and early evolution of tyrosine kinase signaling.</title>
        <authorList>
            <person name="Clarke M."/>
            <person name="Lohan A.J."/>
            <person name="Liu B."/>
            <person name="Lagkouvardos I."/>
            <person name="Roy S."/>
            <person name="Zafar N."/>
            <person name="Bertelli C."/>
            <person name="Schilde C."/>
            <person name="Kianianmomeni A."/>
            <person name="Burglin T.R."/>
            <person name="Frech C."/>
            <person name="Turcotte B."/>
            <person name="Kopec K.O."/>
            <person name="Synnott J.M."/>
            <person name="Choo C."/>
            <person name="Paponov I."/>
            <person name="Finkler A."/>
            <person name="Soon Heng Tan C."/>
            <person name="Hutchins A.P."/>
            <person name="Weinmeier T."/>
            <person name="Rattei T."/>
            <person name="Chu J.S."/>
            <person name="Gimenez G."/>
            <person name="Irimia M."/>
            <person name="Rigden D.J."/>
            <person name="Fitzpatrick D.A."/>
            <person name="Lorenzo-Morales J."/>
            <person name="Bateman A."/>
            <person name="Chiu C.H."/>
            <person name="Tang P."/>
            <person name="Hegemann P."/>
            <person name="Fromm H."/>
            <person name="Raoult D."/>
            <person name="Greub G."/>
            <person name="Miranda-Saavedra D."/>
            <person name="Chen N."/>
            <person name="Nash P."/>
            <person name="Ginger M.L."/>
            <person name="Horn M."/>
            <person name="Schaap P."/>
            <person name="Caler L."/>
            <person name="Loftus B."/>
        </authorList>
    </citation>
    <scope>NUCLEOTIDE SEQUENCE [LARGE SCALE GENOMIC DNA]</scope>
    <source>
        <strain evidence="3 4">Neff</strain>
    </source>
</reference>
<proteinExistence type="predicted"/>
<sequence>MHEGYYEEPRRVAPSTPTDAAQMKADLEMCPPWILSKLKTERDLRRKLAEQTKEQTRILLEEVKDWRAKAYNYQREAQEKEAQRKKKQEELDRIKEMLQQQLAEKDEQLAKKNEILALLKQRFLQFQEAKKEAQGIVASSPMPSNLSLSSSWDASKSAAGPSSPTMERPPGSPGRGGWEAAAAKSGHSVRPASPTRGLVTPSSPSLSTSSGSGALASGSSGGALGSTSSSGSGMGLMSGQRLHSSSVSAVGARAPLSPVADKRPQLGASEGRYVPSFPTHTATRLLMNVHSSPLRRGLSMPHQLAPRSSGARCSSLGHHHRPPDPP</sequence>
<feature type="compositionally biased region" description="Low complexity" evidence="2">
    <location>
        <begin position="138"/>
        <end position="159"/>
    </location>
</feature>
<feature type="region of interest" description="Disordered" evidence="2">
    <location>
        <begin position="1"/>
        <end position="20"/>
    </location>
</feature>
<feature type="compositionally biased region" description="Basic residues" evidence="2">
    <location>
        <begin position="317"/>
        <end position="326"/>
    </location>
</feature>
<feature type="compositionally biased region" description="Basic and acidic residues" evidence="2">
    <location>
        <begin position="1"/>
        <end position="11"/>
    </location>
</feature>
<accession>L8GD46</accession>
<feature type="compositionally biased region" description="Low complexity" evidence="2">
    <location>
        <begin position="225"/>
        <end position="239"/>
    </location>
</feature>
<evidence type="ECO:0000313" key="3">
    <source>
        <dbReference type="EMBL" id="ELR10982.1"/>
    </source>
</evidence>
<evidence type="ECO:0000256" key="2">
    <source>
        <dbReference type="SAM" id="MobiDB-lite"/>
    </source>
</evidence>
<organism evidence="3 4">
    <name type="scientific">Acanthamoeba castellanii (strain ATCC 30010 / Neff)</name>
    <dbReference type="NCBI Taxonomy" id="1257118"/>
    <lineage>
        <taxon>Eukaryota</taxon>
        <taxon>Amoebozoa</taxon>
        <taxon>Discosea</taxon>
        <taxon>Longamoebia</taxon>
        <taxon>Centramoebida</taxon>
        <taxon>Acanthamoebidae</taxon>
        <taxon>Acanthamoeba</taxon>
    </lineage>
</organism>
<dbReference type="AlphaFoldDB" id="L8GD46"/>
<feature type="compositionally biased region" description="Low complexity" evidence="2">
    <location>
        <begin position="201"/>
        <end position="218"/>
    </location>
</feature>
<dbReference type="KEGG" id="acan:ACA1_104000"/>
<name>L8GD46_ACACF</name>
<feature type="coiled-coil region" evidence="1">
    <location>
        <begin position="49"/>
        <end position="122"/>
    </location>
</feature>
<dbReference type="GeneID" id="14911376"/>
<dbReference type="Proteomes" id="UP000011083">
    <property type="component" value="Unassembled WGS sequence"/>
</dbReference>
<evidence type="ECO:0000256" key="1">
    <source>
        <dbReference type="SAM" id="Coils"/>
    </source>
</evidence>
<evidence type="ECO:0000313" key="4">
    <source>
        <dbReference type="Proteomes" id="UP000011083"/>
    </source>
</evidence>
<dbReference type="VEuPathDB" id="AmoebaDB:ACA1_104000"/>
<feature type="region of interest" description="Disordered" evidence="2">
    <location>
        <begin position="130"/>
        <end position="275"/>
    </location>
</feature>
<protein>
    <submittedName>
        <fullName evidence="3">Uncharacterized protein</fullName>
    </submittedName>
</protein>
<keyword evidence="1" id="KW-0175">Coiled coil</keyword>
<dbReference type="RefSeq" id="XP_004332995.1">
    <property type="nucleotide sequence ID" value="XM_004332947.1"/>
</dbReference>
<gene>
    <name evidence="3" type="ORF">ACA1_104000</name>
</gene>
<keyword evidence="4" id="KW-1185">Reference proteome</keyword>